<dbReference type="PANTHER" id="PTHR42895">
    <property type="entry name" value="IRON-SULFUR CLUSTER-BINDING PROTEIN-RELATED"/>
    <property type="match status" value="1"/>
</dbReference>
<dbReference type="Gene3D" id="3.30.70.20">
    <property type="match status" value="1"/>
</dbReference>
<dbReference type="InterPro" id="IPR017896">
    <property type="entry name" value="4Fe4S_Fe-S-bd"/>
</dbReference>
<evidence type="ECO:0000259" key="2">
    <source>
        <dbReference type="PROSITE" id="PS51379"/>
    </source>
</evidence>
<organism evidence="3 4">
    <name type="scientific">Propionispora hippei DSM 15287</name>
    <dbReference type="NCBI Taxonomy" id="1123003"/>
    <lineage>
        <taxon>Bacteria</taxon>
        <taxon>Bacillati</taxon>
        <taxon>Bacillota</taxon>
        <taxon>Negativicutes</taxon>
        <taxon>Selenomonadales</taxon>
        <taxon>Sporomusaceae</taxon>
        <taxon>Propionispora</taxon>
    </lineage>
</organism>
<dbReference type="PROSITE" id="PS51379">
    <property type="entry name" value="4FE4S_FER_2"/>
    <property type="match status" value="2"/>
</dbReference>
<dbReference type="EMBL" id="FQZD01000021">
    <property type="protein sequence ID" value="SHJ42350.1"/>
    <property type="molecule type" value="Genomic_DNA"/>
</dbReference>
<sequence>MLRKIIHIDESRCNGCGLCIDACHEGALRLINGKARLISDAYCDGLGACLPECPTGAIRIEERDSAPFDEELVKKHLAAKSHSMPPASGCPGSRSRLLQPESATGPSPVAGQPMPSALRQWPCQLQLISVQAPYFEDADLLIAADCTAYAYANLHADFMTGKVTLIGCPKLDHVAYADKLTTILQLHSVRSLTLLRMEVPCCGGLAQAAEEAVAACGKAIPLRLVTIGIDGQVLVPDQP</sequence>
<dbReference type="RefSeq" id="WP_149735216.1">
    <property type="nucleotide sequence ID" value="NZ_FQZD01000021.1"/>
</dbReference>
<protein>
    <submittedName>
        <fullName evidence="3">4Fe-4S binding domain-containing protein</fullName>
    </submittedName>
</protein>
<proteinExistence type="predicted"/>
<dbReference type="InterPro" id="IPR052911">
    <property type="entry name" value="Corrinoid_activation_enz"/>
</dbReference>
<evidence type="ECO:0000313" key="4">
    <source>
        <dbReference type="Proteomes" id="UP000322917"/>
    </source>
</evidence>
<feature type="region of interest" description="Disordered" evidence="1">
    <location>
        <begin position="78"/>
        <end position="111"/>
    </location>
</feature>
<dbReference type="AlphaFoldDB" id="A0A1M6J6R0"/>
<dbReference type="Proteomes" id="UP000322917">
    <property type="component" value="Unassembled WGS sequence"/>
</dbReference>
<accession>A0A1M6J6R0</accession>
<feature type="domain" description="4Fe-4S ferredoxin-type" evidence="2">
    <location>
        <begin position="34"/>
        <end position="63"/>
    </location>
</feature>
<name>A0A1M6J6R0_9FIRM</name>
<gene>
    <name evidence="3" type="ORF">SAMN02745170_02503</name>
</gene>
<dbReference type="OrthoDB" id="9795268at2"/>
<dbReference type="PANTHER" id="PTHR42895:SF1">
    <property type="entry name" value="IRON-SULFUR CLUSTER PROTEIN"/>
    <property type="match status" value="1"/>
</dbReference>
<reference evidence="3 4" key="1">
    <citation type="submission" date="2016-11" db="EMBL/GenBank/DDBJ databases">
        <authorList>
            <person name="Varghese N."/>
            <person name="Submissions S."/>
        </authorList>
    </citation>
    <scope>NUCLEOTIDE SEQUENCE [LARGE SCALE GENOMIC DNA]</scope>
    <source>
        <strain evidence="3 4">DSM 15287</strain>
    </source>
</reference>
<evidence type="ECO:0000313" key="3">
    <source>
        <dbReference type="EMBL" id="SHJ42350.1"/>
    </source>
</evidence>
<dbReference type="Pfam" id="PF12837">
    <property type="entry name" value="Fer4_6"/>
    <property type="match status" value="1"/>
</dbReference>
<dbReference type="SUPFAM" id="SSF54862">
    <property type="entry name" value="4Fe-4S ferredoxins"/>
    <property type="match status" value="1"/>
</dbReference>
<feature type="domain" description="4Fe-4S ferredoxin-type" evidence="2">
    <location>
        <begin position="4"/>
        <end position="33"/>
    </location>
</feature>
<keyword evidence="4" id="KW-1185">Reference proteome</keyword>
<evidence type="ECO:0000256" key="1">
    <source>
        <dbReference type="SAM" id="MobiDB-lite"/>
    </source>
</evidence>